<organism evidence="2 3">
    <name type="scientific">Streptacidiphilus alkalitolerans</name>
    <dbReference type="NCBI Taxonomy" id="3342712"/>
    <lineage>
        <taxon>Bacteria</taxon>
        <taxon>Bacillati</taxon>
        <taxon>Actinomycetota</taxon>
        <taxon>Actinomycetes</taxon>
        <taxon>Kitasatosporales</taxon>
        <taxon>Streptomycetaceae</taxon>
        <taxon>Streptacidiphilus</taxon>
    </lineage>
</organism>
<keyword evidence="1" id="KW-0732">Signal</keyword>
<feature type="signal peptide" evidence="1">
    <location>
        <begin position="1"/>
        <end position="28"/>
    </location>
</feature>
<proteinExistence type="predicted"/>
<name>A0ABV6X5A5_9ACTN</name>
<evidence type="ECO:0000313" key="2">
    <source>
        <dbReference type="EMBL" id="MFC1433389.1"/>
    </source>
</evidence>
<dbReference type="Proteomes" id="UP001592530">
    <property type="component" value="Unassembled WGS sequence"/>
</dbReference>
<feature type="chain" id="PRO_5046870201" evidence="1">
    <location>
        <begin position="29"/>
        <end position="175"/>
    </location>
</feature>
<reference evidence="2 3" key="1">
    <citation type="submission" date="2024-09" db="EMBL/GenBank/DDBJ databases">
        <authorList>
            <person name="Lee S.D."/>
        </authorList>
    </citation>
    <scope>NUCLEOTIDE SEQUENCE [LARGE SCALE GENOMIC DNA]</scope>
    <source>
        <strain evidence="2 3">N1-3</strain>
    </source>
</reference>
<evidence type="ECO:0000256" key="1">
    <source>
        <dbReference type="SAM" id="SignalP"/>
    </source>
</evidence>
<accession>A0ABV6X5A5</accession>
<dbReference type="RefSeq" id="WP_380555475.1">
    <property type="nucleotide sequence ID" value="NZ_JBHEZY010000009.1"/>
</dbReference>
<protein>
    <submittedName>
        <fullName evidence="2">Uncharacterized protein</fullName>
    </submittedName>
</protein>
<dbReference type="EMBL" id="JBHEZY010000009">
    <property type="protein sequence ID" value="MFC1433389.1"/>
    <property type="molecule type" value="Genomic_DNA"/>
</dbReference>
<sequence>MSLNRAVATLGAVAVVGALTVGFSVAHANSVGKPVPKVYVTSGSTWVPISNTCYNDGKVLTSKQLAACVAKVQKIGAADTATPVKVHPNTTFTIGVDKQITDKGWSASGTGALVAQTTKYQANNLPLSGVFATNTDQSTGATTTADKGTVLIVERKSATSNDIYGVWMATLKTVS</sequence>
<comment type="caution">
    <text evidence="2">The sequence shown here is derived from an EMBL/GenBank/DDBJ whole genome shotgun (WGS) entry which is preliminary data.</text>
</comment>
<evidence type="ECO:0000313" key="3">
    <source>
        <dbReference type="Proteomes" id="UP001592530"/>
    </source>
</evidence>
<gene>
    <name evidence="2" type="ORF">ACEZDB_22340</name>
</gene>